<evidence type="ECO:0008006" key="16">
    <source>
        <dbReference type="Google" id="ProtNLM"/>
    </source>
</evidence>
<evidence type="ECO:0000256" key="2">
    <source>
        <dbReference type="ARBA" id="ARBA00004496"/>
    </source>
</evidence>
<dbReference type="GO" id="GO:0007186">
    <property type="term" value="P:G protein-coupled receptor signaling pathway"/>
    <property type="evidence" value="ECO:0007669"/>
    <property type="project" value="TreeGrafter"/>
</dbReference>
<feature type="region of interest" description="Disordered" evidence="9">
    <location>
        <begin position="392"/>
        <end position="464"/>
    </location>
</feature>
<evidence type="ECO:0000256" key="6">
    <source>
        <dbReference type="ARBA" id="ARBA00022723"/>
    </source>
</evidence>
<feature type="compositionally biased region" description="Low complexity" evidence="9">
    <location>
        <begin position="10"/>
        <end position="38"/>
    </location>
</feature>
<keyword evidence="7" id="KW-0862">Zinc</keyword>
<evidence type="ECO:0000256" key="3">
    <source>
        <dbReference type="ARBA" id="ARBA00022468"/>
    </source>
</evidence>
<dbReference type="Gene3D" id="1.20.900.10">
    <property type="entry name" value="Dbl homology (DH) domain"/>
    <property type="match status" value="1"/>
</dbReference>
<feature type="compositionally biased region" description="Polar residues" evidence="9">
    <location>
        <begin position="1005"/>
        <end position="1015"/>
    </location>
</feature>
<feature type="compositionally biased region" description="Basic and acidic residues" evidence="9">
    <location>
        <begin position="915"/>
        <end position="925"/>
    </location>
</feature>
<dbReference type="InterPro" id="IPR015212">
    <property type="entry name" value="RGS-like_dom"/>
</dbReference>
<dbReference type="SMART" id="SM00109">
    <property type="entry name" value="C1"/>
    <property type="match status" value="1"/>
</dbReference>
<evidence type="ECO:0000256" key="9">
    <source>
        <dbReference type="SAM" id="MobiDB-lite"/>
    </source>
</evidence>
<feature type="compositionally biased region" description="Low complexity" evidence="9">
    <location>
        <begin position="896"/>
        <end position="914"/>
    </location>
</feature>
<dbReference type="OrthoDB" id="2272012at2759"/>
<feature type="compositionally biased region" description="Basic residues" evidence="9">
    <location>
        <begin position="286"/>
        <end position="298"/>
    </location>
</feature>
<evidence type="ECO:0000256" key="8">
    <source>
        <dbReference type="ARBA" id="ARBA00023136"/>
    </source>
</evidence>
<dbReference type="PROSITE" id="PS50132">
    <property type="entry name" value="RGS"/>
    <property type="match status" value="1"/>
</dbReference>
<dbReference type="Gene3D" id="3.30.60.20">
    <property type="match status" value="1"/>
</dbReference>
<dbReference type="Pfam" id="PF00595">
    <property type="entry name" value="PDZ"/>
    <property type="match status" value="1"/>
</dbReference>
<dbReference type="InterPro" id="IPR035899">
    <property type="entry name" value="DBL_dom_sf"/>
</dbReference>
<evidence type="ECO:0000256" key="4">
    <source>
        <dbReference type="ARBA" id="ARBA00022490"/>
    </source>
</evidence>
<keyword evidence="6" id="KW-0479">Metal-binding</keyword>
<dbReference type="CDD" id="cd13329">
    <property type="entry name" value="PH_RhoGEF"/>
    <property type="match status" value="1"/>
</dbReference>
<dbReference type="GO" id="GO:0005085">
    <property type="term" value="F:guanyl-nucleotide exchange factor activity"/>
    <property type="evidence" value="ECO:0007669"/>
    <property type="project" value="InterPro"/>
</dbReference>
<keyword evidence="8" id="KW-0472">Membrane</keyword>
<evidence type="ECO:0000259" key="11">
    <source>
        <dbReference type="PROSITE" id="PS50081"/>
    </source>
</evidence>
<feature type="region of interest" description="Disordered" evidence="9">
    <location>
        <begin position="1623"/>
        <end position="1652"/>
    </location>
</feature>
<dbReference type="SUPFAM" id="SSF57889">
    <property type="entry name" value="Cysteine-rich domain"/>
    <property type="match status" value="1"/>
</dbReference>
<feature type="compositionally biased region" description="Polar residues" evidence="9">
    <location>
        <begin position="927"/>
        <end position="951"/>
    </location>
</feature>
<feature type="region of interest" description="Disordered" evidence="9">
    <location>
        <begin position="820"/>
        <end position="1037"/>
    </location>
</feature>
<keyword evidence="5" id="KW-0597">Phosphoprotein</keyword>
<feature type="region of interest" description="Disordered" evidence="9">
    <location>
        <begin position="1"/>
        <end position="85"/>
    </location>
</feature>
<evidence type="ECO:0000259" key="12">
    <source>
        <dbReference type="PROSITE" id="PS50106"/>
    </source>
</evidence>
<dbReference type="InterPro" id="IPR046349">
    <property type="entry name" value="C1-like_sf"/>
</dbReference>
<dbReference type="Gene3D" id="2.30.42.10">
    <property type="match status" value="1"/>
</dbReference>
<dbReference type="InterPro" id="IPR036305">
    <property type="entry name" value="RGS_sf"/>
</dbReference>
<organism evidence="14 15">
    <name type="scientific">Callosobruchus maculatus</name>
    <name type="common">Southern cowpea weevil</name>
    <name type="synonym">Pulse bruchid</name>
    <dbReference type="NCBI Taxonomy" id="64391"/>
    <lineage>
        <taxon>Eukaryota</taxon>
        <taxon>Metazoa</taxon>
        <taxon>Ecdysozoa</taxon>
        <taxon>Arthropoda</taxon>
        <taxon>Hexapoda</taxon>
        <taxon>Insecta</taxon>
        <taxon>Pterygota</taxon>
        <taxon>Neoptera</taxon>
        <taxon>Endopterygota</taxon>
        <taxon>Coleoptera</taxon>
        <taxon>Polyphaga</taxon>
        <taxon>Cucujiformia</taxon>
        <taxon>Chrysomeloidea</taxon>
        <taxon>Chrysomelidae</taxon>
        <taxon>Bruchinae</taxon>
        <taxon>Bruchini</taxon>
        <taxon>Callosobruchus</taxon>
    </lineage>
</organism>
<dbReference type="InterPro" id="IPR011993">
    <property type="entry name" value="PH-like_dom_sf"/>
</dbReference>
<dbReference type="SUPFAM" id="SSF50156">
    <property type="entry name" value="PDZ domain-like"/>
    <property type="match status" value="1"/>
</dbReference>
<feature type="domain" description="DH" evidence="10">
    <location>
        <begin position="1058"/>
        <end position="1252"/>
    </location>
</feature>
<feature type="region of interest" description="Disordered" evidence="9">
    <location>
        <begin position="1407"/>
        <end position="1512"/>
    </location>
</feature>
<dbReference type="Pfam" id="PF09128">
    <property type="entry name" value="RGS-like"/>
    <property type="match status" value="1"/>
</dbReference>
<dbReference type="Gene3D" id="1.10.167.10">
    <property type="entry name" value="Regulator of G-protein Signalling 4, domain 2"/>
    <property type="match status" value="1"/>
</dbReference>
<dbReference type="Pfam" id="PF00621">
    <property type="entry name" value="RhoGEF"/>
    <property type="match status" value="1"/>
</dbReference>
<keyword evidence="4" id="KW-0963">Cytoplasm</keyword>
<proteinExistence type="predicted"/>
<dbReference type="PANTHER" id="PTHR45872:SF2">
    <property type="entry name" value="RHO GUANINE NUCLEOTIDE EXCHANGE FACTOR 2, ISOFORM D"/>
    <property type="match status" value="1"/>
</dbReference>
<dbReference type="GO" id="GO:0005096">
    <property type="term" value="F:GTPase activator activity"/>
    <property type="evidence" value="ECO:0007669"/>
    <property type="project" value="UniProtKB-KW"/>
</dbReference>
<dbReference type="InterPro" id="IPR001478">
    <property type="entry name" value="PDZ"/>
</dbReference>
<feature type="compositionally biased region" description="Basic and acidic residues" evidence="9">
    <location>
        <begin position="952"/>
        <end position="971"/>
    </location>
</feature>
<evidence type="ECO:0000259" key="10">
    <source>
        <dbReference type="PROSITE" id="PS50010"/>
    </source>
</evidence>
<dbReference type="InterPro" id="IPR041020">
    <property type="entry name" value="PH_16"/>
</dbReference>
<dbReference type="SMART" id="SM00228">
    <property type="entry name" value="PDZ"/>
    <property type="match status" value="1"/>
</dbReference>
<dbReference type="InterPro" id="IPR036034">
    <property type="entry name" value="PDZ_sf"/>
</dbReference>
<feature type="compositionally biased region" description="Basic and acidic residues" evidence="9">
    <location>
        <begin position="820"/>
        <end position="829"/>
    </location>
</feature>
<dbReference type="SUPFAM" id="SSF50729">
    <property type="entry name" value="PH domain-like"/>
    <property type="match status" value="1"/>
</dbReference>
<keyword evidence="15" id="KW-1185">Reference proteome</keyword>
<feature type="domain" description="Phorbol-ester/DAG-type" evidence="11">
    <location>
        <begin position="754"/>
        <end position="804"/>
    </location>
</feature>
<dbReference type="InterPro" id="IPR016137">
    <property type="entry name" value="RGS"/>
</dbReference>
<dbReference type="EMBL" id="CAACVG010009283">
    <property type="protein sequence ID" value="VEN52759.1"/>
    <property type="molecule type" value="Genomic_DNA"/>
</dbReference>
<keyword evidence="3" id="KW-0343">GTPase activation</keyword>
<feature type="compositionally biased region" description="Low complexity" evidence="9">
    <location>
        <begin position="989"/>
        <end position="1004"/>
    </location>
</feature>
<feature type="compositionally biased region" description="Pro residues" evidence="9">
    <location>
        <begin position="440"/>
        <end position="460"/>
    </location>
</feature>
<feature type="domain" description="PDZ" evidence="12">
    <location>
        <begin position="91"/>
        <end position="168"/>
    </location>
</feature>
<reference evidence="14 15" key="1">
    <citation type="submission" date="2019-01" db="EMBL/GenBank/DDBJ databases">
        <authorList>
            <person name="Sayadi A."/>
        </authorList>
    </citation>
    <scope>NUCLEOTIDE SEQUENCE [LARGE SCALE GENOMIC DNA]</scope>
</reference>
<dbReference type="GO" id="GO:0001664">
    <property type="term" value="F:G protein-coupled receptor binding"/>
    <property type="evidence" value="ECO:0007669"/>
    <property type="project" value="TreeGrafter"/>
</dbReference>
<dbReference type="InterPro" id="IPR002219">
    <property type="entry name" value="PKC_DAG/PE"/>
</dbReference>
<dbReference type="PROSITE" id="PS50106">
    <property type="entry name" value="PDZ"/>
    <property type="match status" value="1"/>
</dbReference>
<feature type="compositionally biased region" description="Basic and acidic residues" evidence="9">
    <location>
        <begin position="877"/>
        <end position="891"/>
    </location>
</feature>
<evidence type="ECO:0000313" key="14">
    <source>
        <dbReference type="EMBL" id="VEN52759.1"/>
    </source>
</evidence>
<dbReference type="CDD" id="cd00160">
    <property type="entry name" value="RhoGEF"/>
    <property type="match status" value="1"/>
</dbReference>
<feature type="compositionally biased region" description="Polar residues" evidence="9">
    <location>
        <begin position="420"/>
        <end position="432"/>
    </location>
</feature>
<dbReference type="Pfam" id="PF17838">
    <property type="entry name" value="PH_16"/>
    <property type="match status" value="1"/>
</dbReference>
<feature type="compositionally biased region" description="Polar residues" evidence="9">
    <location>
        <begin position="1713"/>
        <end position="1733"/>
    </location>
</feature>
<feature type="compositionally biased region" description="Polar residues" evidence="9">
    <location>
        <begin position="259"/>
        <end position="272"/>
    </location>
</feature>
<evidence type="ECO:0000256" key="1">
    <source>
        <dbReference type="ARBA" id="ARBA00004370"/>
    </source>
</evidence>
<dbReference type="PROSITE" id="PS50081">
    <property type="entry name" value="ZF_DAG_PE_2"/>
    <property type="match status" value="1"/>
</dbReference>
<feature type="compositionally biased region" description="Low complexity" evidence="9">
    <location>
        <begin position="1436"/>
        <end position="1447"/>
    </location>
</feature>
<evidence type="ECO:0000313" key="15">
    <source>
        <dbReference type="Proteomes" id="UP000410492"/>
    </source>
</evidence>
<dbReference type="Pfam" id="PF00130">
    <property type="entry name" value="C1_1"/>
    <property type="match status" value="1"/>
</dbReference>
<dbReference type="CDD" id="cd08756">
    <property type="entry name" value="RGS_GEF_like"/>
    <property type="match status" value="1"/>
</dbReference>
<feature type="compositionally biased region" description="Low complexity" evidence="9">
    <location>
        <begin position="173"/>
        <end position="191"/>
    </location>
</feature>
<name>A0A653CY29_CALMS</name>
<dbReference type="Proteomes" id="UP000410492">
    <property type="component" value="Unassembled WGS sequence"/>
</dbReference>
<evidence type="ECO:0000256" key="7">
    <source>
        <dbReference type="ARBA" id="ARBA00022833"/>
    </source>
</evidence>
<dbReference type="GO" id="GO:0046872">
    <property type="term" value="F:metal ion binding"/>
    <property type="evidence" value="ECO:0007669"/>
    <property type="project" value="UniProtKB-KW"/>
</dbReference>
<feature type="domain" description="RGS" evidence="13">
    <location>
        <begin position="533"/>
        <end position="626"/>
    </location>
</feature>
<feature type="region of interest" description="Disordered" evidence="9">
    <location>
        <begin position="259"/>
        <end position="367"/>
    </location>
</feature>
<evidence type="ECO:0000256" key="5">
    <source>
        <dbReference type="ARBA" id="ARBA00022553"/>
    </source>
</evidence>
<feature type="compositionally biased region" description="Polar residues" evidence="9">
    <location>
        <begin position="400"/>
        <end position="412"/>
    </location>
</feature>
<dbReference type="InterPro" id="IPR044926">
    <property type="entry name" value="RGS_subdomain_2"/>
</dbReference>
<feature type="region of interest" description="Disordered" evidence="9">
    <location>
        <begin position="172"/>
        <end position="201"/>
    </location>
</feature>
<sequence length="1741" mass="192802">MDNSSTSFQASPAHSPISVSPSPASASASGAGGSPSRMAGGGSVPRRPSSAANRPASLSPQPMGGGLVGGPPAGGDPSTQPSSVSSAHIVQVVVNKDEHGYGMKVSGDNPVFVNSVKEGGPAERAGLHAGDKIIKVNGVNVMQSTHTQVVGLIKSSSQVLLTVQQRSSALRNVTSPSVHSRPVTTPTSSSRITGPQPVDNEKQYQLQLEKEQYYRLMIEKEQNYIDLLRSQIASSPDEKKCLELAKTEKNLQTLQTMLTRSQNEQLSPSSPTAHHRFPLSPASRSPSHHHHQQSHAHHTTPSPRRCTSPDAAGEIPPPLPKRNYHQRHLTDTNPKPRPANGEVPPPLPPRGRVTPSTPPTTDPDAVNSISKQMAYPLVATCATLVNDCYPNPTHHRTKSSPETLRSAMTSAKANKRKMSESLNDLTSAQETWEATGGGVGPPPPNETPPGTPPPPYPSPTPQERRNRHLEEGFVDMPDISALRSSGSTRILANSMPIHAATPQTSQQPIMSMEDDEISDQEITQPEDHGHFKSLSKLWEHLPHLAVFTNYILSNSDPNSLLFYLITDLYKEGNAKEMRKWAFEIHSSFLVPGAPLRLSNVDENILREIDEVLTNEYDKEEILRKIFWKARLRAKEDLTRLLADFQQKRTAGLGTIFGPTDQVLAEIYNDKAKEKELYESLFLEKLVPYLEEVDKDSYDSKKYYTAAALTTVLTRIFQVHPVNHNLDKCPTFVTKEKSFRTKFIGKYLKRSSVLGHQFIAQQYYTVVYCTNCHQILYGIRPQGYQCSVCLINLHRHCVKLFEDSCPGPITKKDRGIMKLIGMRHDSNEHNKIRKSSQFLQMERERRQMEEQRDSSFDLSESGEVKGGGAGGQPVSRSGSDRRPDAVREEACSKQETASPESASSSASGDPASVAGAKDHLRGDEHGATPNSSTILPATGSNRKVNSININRSESVKEQSEKRKQQRRNHSDPSHTITSGNVDLDQHTVLSNTDSGSSSNSSISCNGRLSESPSNSVDAVGQGRRRAGPESDSDMDTEAEPWQNLVTAEELRNLSPHEKKRQDVINELFHTENSHVRNLNVLYKIFYRKILESQTLKPDELNLLFPNIKEMFDVHREINKEMWRRRKEDPIVKELGDTLLGIFNERLKKAAATFCESQQLALEFIKKRRERDSKFDAVLAECEKKRQCRRLPLQGILPTEMQRLSKYPLLLERLIHSVESNSDEVEDQARKDELAKLQLAMQKSKEILNYVNEAAKLAHNRHRLEEIQKHLDTSSFERSEQPIAQEFKTIDLTKYRLIIEGGMQLRRPNKPIVPVHILLLEEAVIILHREGDKFLLKFFQSGSSAQPNPLSPIIKMNTLLVRQNAVCKNALFLVNTSTNNSHMYDLIAEDEIKRAVWFKHFSDATKAYQRREGRLPSQSSASSKRGVEPVPADESDDSSGSSDAALDQSQPSGGAGHAQEAVTPTAVGGAEKQEEEETGKEVELRAKSPAATEGASSSVEPSPDMVAGGGAQASRVSAEDWPLIQPSQISIASPPVHTAESMLTPLEQIRRKDALVKQALEDKESLVADLLNIPREHFQHIADMAGADTSNDADPSEKLMAAIYQVDQLQKIINQSLNVDEKDVLTSKGGKHPACASQQVEDEPQTTNGTAPTVPIGPVKTIATSLSSLLTTLMSEVKQVEEERDRLRKELHRVRERLHEEHNLHSPVALDDSEILTSPASNSSYTLNDSIQVVTKSDFEEEP</sequence>
<accession>A0A653CY29</accession>
<dbReference type="InterPro" id="IPR000219">
    <property type="entry name" value="DH_dom"/>
</dbReference>
<evidence type="ECO:0000259" key="13">
    <source>
        <dbReference type="PROSITE" id="PS50132"/>
    </source>
</evidence>
<protein>
    <recommendedName>
        <fullName evidence="16">Rho guanine nucleotide exchange factor 12</fullName>
    </recommendedName>
</protein>
<dbReference type="SMART" id="SM00325">
    <property type="entry name" value="RhoGEF"/>
    <property type="match status" value="1"/>
</dbReference>
<dbReference type="Gene3D" id="2.30.29.30">
    <property type="entry name" value="Pleckstrin-homology domain (PH domain)/Phosphotyrosine-binding domain (PTB)"/>
    <property type="match status" value="1"/>
</dbReference>
<feature type="compositionally biased region" description="Gly residues" evidence="9">
    <location>
        <begin position="63"/>
        <end position="73"/>
    </location>
</feature>
<dbReference type="PROSITE" id="PS50010">
    <property type="entry name" value="DH_2"/>
    <property type="match status" value="1"/>
</dbReference>
<feature type="region of interest" description="Disordered" evidence="9">
    <location>
        <begin position="1699"/>
        <end position="1741"/>
    </location>
</feature>
<dbReference type="SUPFAM" id="SSF48097">
    <property type="entry name" value="Regulator of G-protein signaling, RGS"/>
    <property type="match status" value="1"/>
</dbReference>
<feature type="compositionally biased region" description="Basic and acidic residues" evidence="9">
    <location>
        <begin position="840"/>
        <end position="854"/>
    </location>
</feature>
<dbReference type="SUPFAM" id="SSF48065">
    <property type="entry name" value="DBL homology domain (DH-domain)"/>
    <property type="match status" value="1"/>
</dbReference>
<dbReference type="PANTHER" id="PTHR45872">
    <property type="entry name" value="RHO GUANINE NUCLEOTIDE EXCHANGE FACTOR 2, ISOFORM D"/>
    <property type="match status" value="1"/>
</dbReference>
<dbReference type="GO" id="GO:0016020">
    <property type="term" value="C:membrane"/>
    <property type="evidence" value="ECO:0007669"/>
    <property type="project" value="UniProtKB-SubCell"/>
</dbReference>
<dbReference type="PROSITE" id="PS00479">
    <property type="entry name" value="ZF_DAG_PE_1"/>
    <property type="match status" value="1"/>
</dbReference>
<gene>
    <name evidence="14" type="ORF">CALMAC_LOCUS12780</name>
</gene>
<feature type="compositionally biased region" description="Polar residues" evidence="9">
    <location>
        <begin position="50"/>
        <end position="59"/>
    </location>
</feature>
<dbReference type="GO" id="GO:0005737">
    <property type="term" value="C:cytoplasm"/>
    <property type="evidence" value="ECO:0007669"/>
    <property type="project" value="UniProtKB-SubCell"/>
</dbReference>
<comment type="subcellular location">
    <subcellularLocation>
        <location evidence="2">Cytoplasm</location>
    </subcellularLocation>
    <subcellularLocation>
        <location evidence="1">Membrane</location>
    </subcellularLocation>
</comment>